<gene>
    <name evidence="1" type="ORF">SAMN05216360_1354</name>
</gene>
<sequence>MPFVQDLLARFRQTVTAYAGDEALMQAGVSAAANVIVADGEVAGAEFETALTGVIASPILEKGYDVLMLEEALYEAIGRARTRAGRADNLRRVAAIAGRPAEQREGVFLVAADVADHDGIAEIEHVALAEIATALLVDKTLLLEAVPARSKRLQTQG</sequence>
<proteinExistence type="predicted"/>
<dbReference type="InterPro" id="IPR029024">
    <property type="entry name" value="TerB-like"/>
</dbReference>
<dbReference type="OrthoDB" id="7996399at2"/>
<name>A0A1H0LFL6_9HYPH</name>
<reference evidence="2" key="1">
    <citation type="submission" date="2016-10" db="EMBL/GenBank/DDBJ databases">
        <authorList>
            <person name="Varghese N."/>
            <person name="Submissions S."/>
        </authorList>
    </citation>
    <scope>NUCLEOTIDE SEQUENCE [LARGE SCALE GENOMIC DNA]</scope>
    <source>
        <strain evidence="2">BL47</strain>
    </source>
</reference>
<accession>A0A1H0LFL6</accession>
<evidence type="ECO:0000313" key="1">
    <source>
        <dbReference type="EMBL" id="SDO66873.1"/>
    </source>
</evidence>
<dbReference type="CDD" id="cd07176">
    <property type="entry name" value="terB"/>
    <property type="match status" value="1"/>
</dbReference>
<dbReference type="Gene3D" id="1.10.3680.10">
    <property type="entry name" value="TerB-like"/>
    <property type="match status" value="1"/>
</dbReference>
<organism evidence="1 2">
    <name type="scientific">Methylobacterium phyllostachyos</name>
    <dbReference type="NCBI Taxonomy" id="582672"/>
    <lineage>
        <taxon>Bacteria</taxon>
        <taxon>Pseudomonadati</taxon>
        <taxon>Pseudomonadota</taxon>
        <taxon>Alphaproteobacteria</taxon>
        <taxon>Hyphomicrobiales</taxon>
        <taxon>Methylobacteriaceae</taxon>
        <taxon>Methylobacterium</taxon>
    </lineage>
</organism>
<protein>
    <recommendedName>
        <fullName evidence="3">Tellurite resistance protein</fullName>
    </recommendedName>
</protein>
<dbReference type="EMBL" id="FNHS01000035">
    <property type="protein sequence ID" value="SDO66873.1"/>
    <property type="molecule type" value="Genomic_DNA"/>
</dbReference>
<dbReference type="Proteomes" id="UP000198704">
    <property type="component" value="Unassembled WGS sequence"/>
</dbReference>
<dbReference type="AlphaFoldDB" id="A0A1H0LFL6"/>
<dbReference type="SUPFAM" id="SSF158682">
    <property type="entry name" value="TerB-like"/>
    <property type="match status" value="1"/>
</dbReference>
<evidence type="ECO:0000313" key="2">
    <source>
        <dbReference type="Proteomes" id="UP000198704"/>
    </source>
</evidence>
<evidence type="ECO:0008006" key="3">
    <source>
        <dbReference type="Google" id="ProtNLM"/>
    </source>
</evidence>
<dbReference type="RefSeq" id="WP_091722944.1">
    <property type="nucleotide sequence ID" value="NZ_FNHS01000035.1"/>
</dbReference>
<keyword evidence="2" id="KW-1185">Reference proteome</keyword>